<evidence type="ECO:0000256" key="1">
    <source>
        <dbReference type="ARBA" id="ARBA00004123"/>
    </source>
</evidence>
<dbReference type="SUPFAM" id="SSF57667">
    <property type="entry name" value="beta-beta-alpha zinc fingers"/>
    <property type="match status" value="1"/>
</dbReference>
<accession>A0A1D2M835</accession>
<feature type="region of interest" description="Disordered" evidence="9">
    <location>
        <begin position="255"/>
        <end position="284"/>
    </location>
</feature>
<proteinExistence type="predicted"/>
<dbReference type="InterPro" id="IPR036236">
    <property type="entry name" value="Znf_C2H2_sf"/>
</dbReference>
<feature type="region of interest" description="Disordered" evidence="9">
    <location>
        <begin position="146"/>
        <end position="227"/>
    </location>
</feature>
<dbReference type="InterPro" id="IPR013087">
    <property type="entry name" value="Znf_C2H2_type"/>
</dbReference>
<keyword evidence="5" id="KW-0805">Transcription regulation</keyword>
<keyword evidence="6" id="KW-0804">Transcription</keyword>
<feature type="domain" description="C2H2-type" evidence="10">
    <location>
        <begin position="649"/>
        <end position="674"/>
    </location>
</feature>
<dbReference type="OrthoDB" id="3565419at2759"/>
<sequence>MDYLEEVDEEKIEVRVDSCLICAQVAATYDLQGNLIKREREDEGDDQVRKWCREQLFTFLCRGLEIRQKKLYSPLLQLESVCETCEGLLNSLAEVYSKLEELQTVLKSKIVEAEKTFERERLYEKHCSAYRKFRKDALEACHKGTNGKQSWTATKTRKERISKKIAEETIVPDNDSSHDDEEELPITPPPLEPEPLSPTRMLRKRRSNVGDQQNESSSDSNPSNVEQDKEAFIPSDVEHDLGNDDDDDYVVEKRKKRKYTKRKKITSSSTEQDEAVGIPKNQPKGKSLFQAAHSIPSKCLDTVAVRVDLTTKRTAQLKRTIPPKSNRGYVERNPATGSITYTTGYGNRFRSFRTTLNFNRIKGVDGKMGYECTTCSETIPLLKRGRKQESLFRQHYLTSHSQRYSCRLCPETPIAPIGRDCSSIWRRLTQSRPWSATKMSSKTAKNRNIRTVNTHMNDEEKKEALLLDTPRYKQLSSIPASSSTSGSINICESCGMFITNGESGMRHHIQDSHPELEEPSVKPFLCTICGVSLSSIASLEHHTRKKHPDGEIDHPFKCKFPSCPASLSDEPSLKNHVEVEHGQSEEARNGVLCLTCGRVLSATCGLKTHGLVHSRERAHKCHLCPKTFPLKPTLKLHLAAKHGIGAEMIKCEVAGCLKLFSNKTYFRCHMRTVHGEVVNKRKCN</sequence>
<dbReference type="PANTHER" id="PTHR46179:SF13">
    <property type="entry name" value="C2H2-TYPE DOMAIN-CONTAINING PROTEIN"/>
    <property type="match status" value="1"/>
</dbReference>
<evidence type="ECO:0000259" key="10">
    <source>
        <dbReference type="PROSITE" id="PS50157"/>
    </source>
</evidence>
<dbReference type="AlphaFoldDB" id="A0A1D2M835"/>
<evidence type="ECO:0000256" key="5">
    <source>
        <dbReference type="ARBA" id="ARBA00023015"/>
    </source>
</evidence>
<dbReference type="GO" id="GO:0008270">
    <property type="term" value="F:zinc ion binding"/>
    <property type="evidence" value="ECO:0007669"/>
    <property type="project" value="UniProtKB-KW"/>
</dbReference>
<dbReference type="STRING" id="48709.A0A1D2M835"/>
<dbReference type="InterPro" id="IPR051061">
    <property type="entry name" value="Zinc_finger_trans_reg"/>
</dbReference>
<dbReference type="SMART" id="SM00355">
    <property type="entry name" value="ZnF_C2H2"/>
    <property type="match status" value="7"/>
</dbReference>
<evidence type="ECO:0000256" key="9">
    <source>
        <dbReference type="SAM" id="MobiDB-lite"/>
    </source>
</evidence>
<feature type="compositionally biased region" description="Basic residues" evidence="9">
    <location>
        <begin position="255"/>
        <end position="265"/>
    </location>
</feature>
<dbReference type="EMBL" id="LJIJ01002912">
    <property type="protein sequence ID" value="ODM89099.1"/>
    <property type="molecule type" value="Genomic_DNA"/>
</dbReference>
<keyword evidence="12" id="KW-1185">Reference proteome</keyword>
<evidence type="ECO:0000256" key="7">
    <source>
        <dbReference type="ARBA" id="ARBA00023242"/>
    </source>
</evidence>
<dbReference type="GO" id="GO:0005634">
    <property type="term" value="C:nucleus"/>
    <property type="evidence" value="ECO:0007669"/>
    <property type="project" value="UniProtKB-SubCell"/>
</dbReference>
<keyword evidence="3 8" id="KW-0863">Zinc-finger</keyword>
<dbReference type="PANTHER" id="PTHR46179">
    <property type="entry name" value="ZINC FINGER PROTEIN"/>
    <property type="match status" value="1"/>
</dbReference>
<gene>
    <name evidence="11" type="ORF">Ocin01_17585</name>
</gene>
<evidence type="ECO:0000256" key="3">
    <source>
        <dbReference type="ARBA" id="ARBA00022771"/>
    </source>
</evidence>
<feature type="domain" description="C2H2-type" evidence="10">
    <location>
        <begin position="524"/>
        <end position="552"/>
    </location>
</feature>
<keyword evidence="7" id="KW-0539">Nucleus</keyword>
<comment type="subcellular location">
    <subcellularLocation>
        <location evidence="1">Nucleus</location>
    </subcellularLocation>
</comment>
<dbReference type="PROSITE" id="PS50157">
    <property type="entry name" value="ZINC_FINGER_C2H2_2"/>
    <property type="match status" value="3"/>
</dbReference>
<name>A0A1D2M835_ORCCI</name>
<evidence type="ECO:0000256" key="8">
    <source>
        <dbReference type="PROSITE-ProRule" id="PRU00042"/>
    </source>
</evidence>
<evidence type="ECO:0000313" key="12">
    <source>
        <dbReference type="Proteomes" id="UP000094527"/>
    </source>
</evidence>
<organism evidence="11 12">
    <name type="scientific">Orchesella cincta</name>
    <name type="common">Springtail</name>
    <name type="synonym">Podura cincta</name>
    <dbReference type="NCBI Taxonomy" id="48709"/>
    <lineage>
        <taxon>Eukaryota</taxon>
        <taxon>Metazoa</taxon>
        <taxon>Ecdysozoa</taxon>
        <taxon>Arthropoda</taxon>
        <taxon>Hexapoda</taxon>
        <taxon>Collembola</taxon>
        <taxon>Entomobryomorpha</taxon>
        <taxon>Entomobryoidea</taxon>
        <taxon>Orchesellidae</taxon>
        <taxon>Orchesellinae</taxon>
        <taxon>Orchesella</taxon>
    </lineage>
</organism>
<feature type="compositionally biased region" description="Polar residues" evidence="9">
    <location>
        <begin position="209"/>
        <end position="225"/>
    </location>
</feature>
<reference evidence="11 12" key="1">
    <citation type="journal article" date="2016" name="Genome Biol. Evol.">
        <title>Gene Family Evolution Reflects Adaptation to Soil Environmental Stressors in the Genome of the Collembolan Orchesella cincta.</title>
        <authorList>
            <person name="Faddeeva-Vakhrusheva A."/>
            <person name="Derks M.F."/>
            <person name="Anvar S.Y."/>
            <person name="Agamennone V."/>
            <person name="Suring W."/>
            <person name="Smit S."/>
            <person name="van Straalen N.M."/>
            <person name="Roelofs D."/>
        </authorList>
    </citation>
    <scope>NUCLEOTIDE SEQUENCE [LARGE SCALE GENOMIC DNA]</scope>
    <source>
        <tissue evidence="11">Mixed pool</tissue>
    </source>
</reference>
<evidence type="ECO:0000256" key="2">
    <source>
        <dbReference type="ARBA" id="ARBA00022723"/>
    </source>
</evidence>
<dbReference type="GO" id="GO:0006357">
    <property type="term" value="P:regulation of transcription by RNA polymerase II"/>
    <property type="evidence" value="ECO:0007669"/>
    <property type="project" value="TreeGrafter"/>
</dbReference>
<keyword evidence="4" id="KW-0862">Zinc</keyword>
<feature type="domain" description="C2H2-type" evidence="10">
    <location>
        <begin position="591"/>
        <end position="618"/>
    </location>
</feature>
<evidence type="ECO:0000313" key="11">
    <source>
        <dbReference type="EMBL" id="ODM89099.1"/>
    </source>
</evidence>
<dbReference type="Gene3D" id="3.30.160.60">
    <property type="entry name" value="Classic Zinc Finger"/>
    <property type="match status" value="2"/>
</dbReference>
<keyword evidence="2" id="KW-0479">Metal-binding</keyword>
<evidence type="ECO:0000256" key="4">
    <source>
        <dbReference type="ARBA" id="ARBA00022833"/>
    </source>
</evidence>
<evidence type="ECO:0000256" key="6">
    <source>
        <dbReference type="ARBA" id="ARBA00023163"/>
    </source>
</evidence>
<feature type="compositionally biased region" description="Pro residues" evidence="9">
    <location>
        <begin position="186"/>
        <end position="196"/>
    </location>
</feature>
<dbReference type="PROSITE" id="PS00028">
    <property type="entry name" value="ZINC_FINGER_C2H2_1"/>
    <property type="match status" value="5"/>
</dbReference>
<dbReference type="OMA" id="NTHMNDE"/>
<protein>
    <submittedName>
        <fullName evidence="11">Transcriptional repressor CTCFL</fullName>
    </submittedName>
</protein>
<comment type="caution">
    <text evidence="11">The sequence shown here is derived from an EMBL/GenBank/DDBJ whole genome shotgun (WGS) entry which is preliminary data.</text>
</comment>
<dbReference type="Proteomes" id="UP000094527">
    <property type="component" value="Unassembled WGS sequence"/>
</dbReference>